<evidence type="ECO:0000313" key="12">
    <source>
        <dbReference type="RefSeq" id="XP_033537075.1"/>
    </source>
</evidence>
<keyword evidence="3" id="KW-0813">Transport</keyword>
<dbReference type="Pfam" id="PF01544">
    <property type="entry name" value="CorA"/>
    <property type="match status" value="1"/>
</dbReference>
<keyword evidence="6 9" id="KW-1133">Transmembrane helix</keyword>
<evidence type="ECO:0000256" key="1">
    <source>
        <dbReference type="ARBA" id="ARBA00004651"/>
    </source>
</evidence>
<dbReference type="GO" id="GO:0050897">
    <property type="term" value="F:cobalt ion binding"/>
    <property type="evidence" value="ECO:0007669"/>
    <property type="project" value="TreeGrafter"/>
</dbReference>
<evidence type="ECO:0000313" key="10">
    <source>
        <dbReference type="EMBL" id="KAF1815444.1"/>
    </source>
</evidence>
<feature type="transmembrane region" description="Helical" evidence="9">
    <location>
        <begin position="525"/>
        <end position="546"/>
    </location>
</feature>
<dbReference type="SUPFAM" id="SSF144083">
    <property type="entry name" value="Magnesium transport protein CorA, transmembrane region"/>
    <property type="match status" value="1"/>
</dbReference>
<evidence type="ECO:0000256" key="4">
    <source>
        <dbReference type="ARBA" id="ARBA00022475"/>
    </source>
</evidence>
<evidence type="ECO:0000256" key="2">
    <source>
        <dbReference type="ARBA" id="ARBA00009765"/>
    </source>
</evidence>
<accession>A0A6G1GBQ1</accession>
<dbReference type="Gene3D" id="3.30.460.20">
    <property type="entry name" value="CorA soluble domain-like"/>
    <property type="match status" value="1"/>
</dbReference>
<keyword evidence="11" id="KW-1185">Reference proteome</keyword>
<reference evidence="12" key="3">
    <citation type="submission" date="2025-04" db="UniProtKB">
        <authorList>
            <consortium name="RefSeq"/>
        </authorList>
    </citation>
    <scope>IDENTIFICATION</scope>
    <source>
        <strain evidence="12">CBS 781.70</strain>
    </source>
</reference>
<dbReference type="InterPro" id="IPR002523">
    <property type="entry name" value="MgTranspt_CorA/ZnTranspt_ZntB"/>
</dbReference>
<proteinExistence type="inferred from homology"/>
<comment type="subcellular location">
    <subcellularLocation>
        <location evidence="1">Cell membrane</location>
        <topology evidence="1">Multi-pass membrane protein</topology>
    </subcellularLocation>
</comment>
<evidence type="ECO:0000256" key="3">
    <source>
        <dbReference type="ARBA" id="ARBA00022448"/>
    </source>
</evidence>
<dbReference type="InterPro" id="IPR045863">
    <property type="entry name" value="CorA_TM1_TM2"/>
</dbReference>
<evidence type="ECO:0000256" key="9">
    <source>
        <dbReference type="SAM" id="Phobius"/>
    </source>
</evidence>
<feature type="compositionally biased region" description="Polar residues" evidence="8">
    <location>
        <begin position="74"/>
        <end position="85"/>
    </location>
</feature>
<evidence type="ECO:0008006" key="13">
    <source>
        <dbReference type="Google" id="ProtNLM"/>
    </source>
</evidence>
<dbReference type="GO" id="GO:0015087">
    <property type="term" value="F:cobalt ion transmembrane transporter activity"/>
    <property type="evidence" value="ECO:0007669"/>
    <property type="project" value="TreeGrafter"/>
</dbReference>
<evidence type="ECO:0000313" key="11">
    <source>
        <dbReference type="Proteomes" id="UP000504638"/>
    </source>
</evidence>
<dbReference type="PANTHER" id="PTHR46494:SF1">
    <property type="entry name" value="CORA FAMILY METAL ION TRANSPORTER (EUROFUNG)"/>
    <property type="match status" value="1"/>
</dbReference>
<dbReference type="GO" id="GO:0000287">
    <property type="term" value="F:magnesium ion binding"/>
    <property type="evidence" value="ECO:0007669"/>
    <property type="project" value="TreeGrafter"/>
</dbReference>
<comment type="similarity">
    <text evidence="2">Belongs to the CorA metal ion transporter (MIT) (TC 1.A.35) family.</text>
</comment>
<keyword evidence="7 9" id="KW-0472">Membrane</keyword>
<evidence type="ECO:0000256" key="8">
    <source>
        <dbReference type="SAM" id="MobiDB-lite"/>
    </source>
</evidence>
<dbReference type="SUPFAM" id="SSF143865">
    <property type="entry name" value="CorA soluble domain-like"/>
    <property type="match status" value="1"/>
</dbReference>
<keyword evidence="5 9" id="KW-0812">Transmembrane</keyword>
<keyword evidence="4" id="KW-1003">Cell membrane</keyword>
<feature type="region of interest" description="Disordered" evidence="8">
    <location>
        <begin position="1"/>
        <end position="99"/>
    </location>
</feature>
<gene>
    <name evidence="10 12" type="ORF">P152DRAFT_470878</name>
</gene>
<sequence length="561" mass="63354">MGEPSVRDFQANSTSPITSTSPRRASQAPQFRSPFAENRARAQSSPGGSTHIPFTPTPASRRHQTVAEPEPLARSTSYASRASIQSRRRPERSNTIREYHSPTRPIWEVAGAEPGVDTKDGTAHPHYIGLHQECGITVVDFSEDVIVETELTNETLEEFLLEEQPEKTKCRWINVNGLSWDVIQMLGNYKKLHRLAIEDLMNTRGSRTKTDWYSDHCFVLLTLQKLVKLGPLHLEGDEVSLSEMLERRPSYWKRLWRKAHDDSSILVDNGGPTLEKLGDTTWAHSVRAEPKRFMDIRSLQRFRGGSSKRSLYMERNSPLLKKQLAVSVEQVSMFLCSDNTVISFFEHSADDIEQLILPRLRTDDTILRRSCDASMIVQAMIDAITDLAMAVVAAYEDVMAEVELDVLIDPDMDHSRTLYILQTELVLLANNIHPISALINTLRDHRELLQGTVGKKEDHDANPASRSHGDVSSSVQISPLAYTYLGDVDDHSIIITQSLRQMSRSTEAQIDFIFNSMTSQQNESVLSLSIINLIFMPLTFLVGYFGMNFEEFPAIRDHSDS</sequence>
<protein>
    <recommendedName>
        <fullName evidence="13">Cora-domain-containing protein</fullName>
    </recommendedName>
</protein>
<dbReference type="EMBL" id="ML975151">
    <property type="protein sequence ID" value="KAF1815444.1"/>
    <property type="molecule type" value="Genomic_DNA"/>
</dbReference>
<dbReference type="Gene3D" id="1.20.58.340">
    <property type="entry name" value="Magnesium transport protein CorA, transmembrane region"/>
    <property type="match status" value="2"/>
</dbReference>
<evidence type="ECO:0000256" key="6">
    <source>
        <dbReference type="ARBA" id="ARBA00022989"/>
    </source>
</evidence>
<name>A0A6G1GBQ1_9PEZI</name>
<dbReference type="PANTHER" id="PTHR46494">
    <property type="entry name" value="CORA FAMILY METAL ION TRANSPORTER (EUROFUNG)"/>
    <property type="match status" value="1"/>
</dbReference>
<evidence type="ECO:0000256" key="7">
    <source>
        <dbReference type="ARBA" id="ARBA00023136"/>
    </source>
</evidence>
<dbReference type="GO" id="GO:0015095">
    <property type="term" value="F:magnesium ion transmembrane transporter activity"/>
    <property type="evidence" value="ECO:0007669"/>
    <property type="project" value="TreeGrafter"/>
</dbReference>
<reference evidence="10 12" key="1">
    <citation type="submission" date="2020-01" db="EMBL/GenBank/DDBJ databases">
        <authorList>
            <consortium name="DOE Joint Genome Institute"/>
            <person name="Haridas S."/>
            <person name="Albert R."/>
            <person name="Binder M."/>
            <person name="Bloem J."/>
            <person name="Labutti K."/>
            <person name="Salamov A."/>
            <person name="Andreopoulos B."/>
            <person name="Baker S.E."/>
            <person name="Barry K."/>
            <person name="Bills G."/>
            <person name="Bluhm B.H."/>
            <person name="Cannon C."/>
            <person name="Castanera R."/>
            <person name="Culley D.E."/>
            <person name="Daum C."/>
            <person name="Ezra D."/>
            <person name="Gonzalez J.B."/>
            <person name="Henrissat B."/>
            <person name="Kuo A."/>
            <person name="Liang C."/>
            <person name="Lipzen A."/>
            <person name="Lutzoni F."/>
            <person name="Magnuson J."/>
            <person name="Mondo S."/>
            <person name="Nolan M."/>
            <person name="Ohm R."/>
            <person name="Pangilinan J."/>
            <person name="Park H.-J."/>
            <person name="Ramirez L."/>
            <person name="Alfaro M."/>
            <person name="Sun H."/>
            <person name="Tritt A."/>
            <person name="Yoshinaga Y."/>
            <person name="Zwiers L.-H."/>
            <person name="Turgeon B.G."/>
            <person name="Goodwin S.B."/>
            <person name="Spatafora J.W."/>
            <person name="Crous P.W."/>
            <person name="Grigoriev I.V."/>
        </authorList>
    </citation>
    <scope>NUCLEOTIDE SEQUENCE</scope>
    <source>
        <strain evidence="10 12">CBS 781.70</strain>
    </source>
</reference>
<reference evidence="12" key="2">
    <citation type="submission" date="2020-04" db="EMBL/GenBank/DDBJ databases">
        <authorList>
            <consortium name="NCBI Genome Project"/>
        </authorList>
    </citation>
    <scope>NUCLEOTIDE SEQUENCE</scope>
    <source>
        <strain evidence="12">CBS 781.70</strain>
    </source>
</reference>
<dbReference type="GeneID" id="54421581"/>
<dbReference type="InterPro" id="IPR045861">
    <property type="entry name" value="CorA_cytoplasmic_dom"/>
</dbReference>
<evidence type="ECO:0000256" key="5">
    <source>
        <dbReference type="ARBA" id="ARBA00022692"/>
    </source>
</evidence>
<organism evidence="10">
    <name type="scientific">Eremomyces bilateralis CBS 781.70</name>
    <dbReference type="NCBI Taxonomy" id="1392243"/>
    <lineage>
        <taxon>Eukaryota</taxon>
        <taxon>Fungi</taxon>
        <taxon>Dikarya</taxon>
        <taxon>Ascomycota</taxon>
        <taxon>Pezizomycotina</taxon>
        <taxon>Dothideomycetes</taxon>
        <taxon>Dothideomycetes incertae sedis</taxon>
        <taxon>Eremomycetales</taxon>
        <taxon>Eremomycetaceae</taxon>
        <taxon>Eremomyces</taxon>
    </lineage>
</organism>
<dbReference type="GO" id="GO:0005886">
    <property type="term" value="C:plasma membrane"/>
    <property type="evidence" value="ECO:0007669"/>
    <property type="project" value="UniProtKB-SubCell"/>
</dbReference>
<feature type="compositionally biased region" description="Low complexity" evidence="8">
    <location>
        <begin position="13"/>
        <end position="26"/>
    </location>
</feature>
<dbReference type="OrthoDB" id="165352at2759"/>
<dbReference type="Proteomes" id="UP000504638">
    <property type="component" value="Unplaced"/>
</dbReference>
<dbReference type="RefSeq" id="XP_033537075.1">
    <property type="nucleotide sequence ID" value="XM_033681011.1"/>
</dbReference>
<dbReference type="AlphaFoldDB" id="A0A6G1GBQ1"/>